<organism evidence="4 5">
    <name type="scientific">Streptomyces edwardsiae</name>
    <dbReference type="NCBI Taxonomy" id="3075527"/>
    <lineage>
        <taxon>Bacteria</taxon>
        <taxon>Bacillati</taxon>
        <taxon>Actinomycetota</taxon>
        <taxon>Actinomycetes</taxon>
        <taxon>Kitasatosporales</taxon>
        <taxon>Streptomycetaceae</taxon>
        <taxon>Streptomyces</taxon>
    </lineage>
</organism>
<dbReference type="Pfam" id="PF16859">
    <property type="entry name" value="TetR_C_11"/>
    <property type="match status" value="1"/>
</dbReference>
<dbReference type="InterPro" id="IPR036271">
    <property type="entry name" value="Tet_transcr_reg_TetR-rel_C_sf"/>
</dbReference>
<evidence type="ECO:0000313" key="5">
    <source>
        <dbReference type="Proteomes" id="UP001180503"/>
    </source>
</evidence>
<gene>
    <name evidence="4" type="ORF">RM528_35105</name>
</gene>
<dbReference type="EMBL" id="JAVRFB010000313">
    <property type="protein sequence ID" value="MDT0407068.1"/>
    <property type="molecule type" value="Genomic_DNA"/>
</dbReference>
<proteinExistence type="predicted"/>
<keyword evidence="2" id="KW-0804">Transcription</keyword>
<dbReference type="RefSeq" id="WP_311711743.1">
    <property type="nucleotide sequence ID" value="NZ_JAVRFB010000313.1"/>
</dbReference>
<accession>A0ABU2QRI2</accession>
<evidence type="ECO:0000259" key="3">
    <source>
        <dbReference type="Pfam" id="PF16859"/>
    </source>
</evidence>
<feature type="non-terminal residue" evidence="4">
    <location>
        <position position="1"/>
    </location>
</feature>
<feature type="domain" description="Tetracyclin repressor-like C-terminal" evidence="3">
    <location>
        <begin position="2"/>
        <end position="80"/>
    </location>
</feature>
<evidence type="ECO:0000256" key="1">
    <source>
        <dbReference type="ARBA" id="ARBA00023015"/>
    </source>
</evidence>
<evidence type="ECO:0000313" key="4">
    <source>
        <dbReference type="EMBL" id="MDT0407068.1"/>
    </source>
</evidence>
<dbReference type="Gene3D" id="1.10.357.10">
    <property type="entry name" value="Tetracycline Repressor, domain 2"/>
    <property type="match status" value="1"/>
</dbReference>
<dbReference type="SUPFAM" id="SSF48498">
    <property type="entry name" value="Tetracyclin repressor-like, C-terminal domain"/>
    <property type="match status" value="1"/>
</dbReference>
<reference evidence="5" key="1">
    <citation type="submission" date="2023-07" db="EMBL/GenBank/DDBJ databases">
        <title>30 novel species of actinomycetes from the DSMZ collection.</title>
        <authorList>
            <person name="Nouioui I."/>
        </authorList>
    </citation>
    <scope>NUCLEOTIDE SEQUENCE [LARGE SCALE GENOMIC DNA]</scope>
    <source>
        <strain evidence="5">DSM 41635</strain>
    </source>
</reference>
<dbReference type="InterPro" id="IPR011075">
    <property type="entry name" value="TetR_C"/>
</dbReference>
<evidence type="ECO:0000256" key="2">
    <source>
        <dbReference type="ARBA" id="ARBA00023163"/>
    </source>
</evidence>
<name>A0ABU2QRI2_9ACTN</name>
<sequence length="88" mass="9712">IMSEVAHSPELSAALQSQFVLQRKKLMADVLANAVERGEIEAAAIHDELWDVLPGYLVFRSLIPGRPPTEATVRALVDDVLMPSLTRF</sequence>
<comment type="caution">
    <text evidence="4">The sequence shown here is derived from an EMBL/GenBank/DDBJ whole genome shotgun (WGS) entry which is preliminary data.</text>
</comment>
<protein>
    <submittedName>
        <fullName evidence="4">TetR-like C-terminal domain-containing protein</fullName>
    </submittedName>
</protein>
<dbReference type="Proteomes" id="UP001180503">
    <property type="component" value="Unassembled WGS sequence"/>
</dbReference>
<keyword evidence="1" id="KW-0805">Transcription regulation</keyword>